<keyword evidence="2" id="KW-0812">Transmembrane</keyword>
<evidence type="ECO:0000259" key="3">
    <source>
        <dbReference type="Pfam" id="PF13791"/>
    </source>
</evidence>
<accession>A0A4R6U697</accession>
<keyword evidence="2" id="KW-0472">Membrane</keyword>
<dbReference type="InterPro" id="IPR029101">
    <property type="entry name" value="Sigma_reg_N"/>
</dbReference>
<feature type="region of interest" description="Disordered" evidence="1">
    <location>
        <begin position="36"/>
        <end position="57"/>
    </location>
</feature>
<protein>
    <submittedName>
        <fullName evidence="5">Sigma factor regulator</fullName>
    </submittedName>
</protein>
<organism evidence="5 6">
    <name type="scientific">Aureibacillus halotolerans</name>
    <dbReference type="NCBI Taxonomy" id="1508390"/>
    <lineage>
        <taxon>Bacteria</taxon>
        <taxon>Bacillati</taxon>
        <taxon>Bacillota</taxon>
        <taxon>Bacilli</taxon>
        <taxon>Bacillales</taxon>
        <taxon>Bacillaceae</taxon>
        <taxon>Aureibacillus</taxon>
    </lineage>
</organism>
<dbReference type="OrthoDB" id="2730366at2"/>
<keyword evidence="6" id="KW-1185">Reference proteome</keyword>
<gene>
    <name evidence="5" type="ORF">EV213_10258</name>
</gene>
<feature type="transmembrane region" description="Helical" evidence="2">
    <location>
        <begin position="70"/>
        <end position="96"/>
    </location>
</feature>
<dbReference type="Proteomes" id="UP000295632">
    <property type="component" value="Unassembled WGS sequence"/>
</dbReference>
<evidence type="ECO:0000256" key="2">
    <source>
        <dbReference type="SAM" id="Phobius"/>
    </source>
</evidence>
<evidence type="ECO:0000313" key="5">
    <source>
        <dbReference type="EMBL" id="TDQ42030.1"/>
    </source>
</evidence>
<sequence>MKDEWLKKMQAYERGELSPEEEKAFEDELEKLEAYQSHIENQTPEERKTRSNSSEAKLSKSVRKGKWRALLSNAFSAFALFMLITMVSAILTSIYYGAFSKEVQRDVTRSVFATQYPNIRMNSSGFSSGFYFNATLDGQLVKSFGSYEEDVGTFHIKNILDLWGIGSLDFYGTEHAPINTFFDPSVSNVESDWGTLERLPEGTLSEVYVTLAAPKSLDEVFQHLEPLETIYPQWYAVDVGETDEFSRSEPIGFPDDPFILDYLPAPESETMTEEKTGWFSSTGSSSSSRGIEVYGDEEVRIDIFKEMLRVVANNQRLVKNLTNHFAVSSEDALAYVNENGVQIYGLVLTGPTKELLKLQEETWVKHLRVNDSILWK</sequence>
<reference evidence="5 6" key="1">
    <citation type="submission" date="2019-03" db="EMBL/GenBank/DDBJ databases">
        <title>Genomic Encyclopedia of Type Strains, Phase IV (KMG-IV): sequencing the most valuable type-strain genomes for metagenomic binning, comparative biology and taxonomic classification.</title>
        <authorList>
            <person name="Goeker M."/>
        </authorList>
    </citation>
    <scope>NUCLEOTIDE SEQUENCE [LARGE SCALE GENOMIC DNA]</scope>
    <source>
        <strain evidence="5 6">DSM 28697</strain>
    </source>
</reference>
<name>A0A4R6U697_9BACI</name>
<dbReference type="RefSeq" id="WP_133578929.1">
    <property type="nucleotide sequence ID" value="NZ_SNYJ01000002.1"/>
</dbReference>
<dbReference type="EMBL" id="SNYJ01000002">
    <property type="protein sequence ID" value="TDQ42030.1"/>
    <property type="molecule type" value="Genomic_DNA"/>
</dbReference>
<feature type="domain" description="Sigma factor regulator C-terminal" evidence="3">
    <location>
        <begin position="196"/>
        <end position="370"/>
    </location>
</feature>
<evidence type="ECO:0000259" key="4">
    <source>
        <dbReference type="Pfam" id="PF13800"/>
    </source>
</evidence>
<evidence type="ECO:0000313" key="6">
    <source>
        <dbReference type="Proteomes" id="UP000295632"/>
    </source>
</evidence>
<keyword evidence="2" id="KW-1133">Transmembrane helix</keyword>
<dbReference type="InterPro" id="IPR025672">
    <property type="entry name" value="Sigma_reg_C_dom"/>
</dbReference>
<dbReference type="Pfam" id="PF13791">
    <property type="entry name" value="Sigma_reg_C"/>
    <property type="match status" value="1"/>
</dbReference>
<dbReference type="Pfam" id="PF13800">
    <property type="entry name" value="Sigma_reg_N"/>
    <property type="match status" value="1"/>
</dbReference>
<comment type="caution">
    <text evidence="5">The sequence shown here is derived from an EMBL/GenBank/DDBJ whole genome shotgun (WGS) entry which is preliminary data.</text>
</comment>
<feature type="domain" description="Sigma factor regulator N-terminal" evidence="4">
    <location>
        <begin position="60"/>
        <end position="147"/>
    </location>
</feature>
<proteinExistence type="predicted"/>
<evidence type="ECO:0000256" key="1">
    <source>
        <dbReference type="SAM" id="MobiDB-lite"/>
    </source>
</evidence>
<dbReference type="AlphaFoldDB" id="A0A4R6U697"/>